<comment type="caution">
    <text evidence="1">The sequence shown here is derived from an EMBL/GenBank/DDBJ whole genome shotgun (WGS) entry which is preliminary data.</text>
</comment>
<name>A0A559SP67_9HYPH</name>
<organism evidence="1 2">
    <name type="scientific">Rhizobium mongolense USDA 1844</name>
    <dbReference type="NCBI Taxonomy" id="1079460"/>
    <lineage>
        <taxon>Bacteria</taxon>
        <taxon>Pseudomonadati</taxon>
        <taxon>Pseudomonadota</taxon>
        <taxon>Alphaproteobacteria</taxon>
        <taxon>Hyphomicrobiales</taxon>
        <taxon>Rhizobiaceae</taxon>
        <taxon>Rhizobium/Agrobacterium group</taxon>
        <taxon>Rhizobium</taxon>
    </lineage>
</organism>
<reference evidence="1 2" key="1">
    <citation type="submission" date="2019-06" db="EMBL/GenBank/DDBJ databases">
        <title>Pac Bio to generate improved reference genome sequences for organisms with transposon mutant libraries (support for FEBA project).</title>
        <authorList>
            <person name="Blow M."/>
        </authorList>
    </citation>
    <scope>NUCLEOTIDE SEQUENCE [LARGE SCALE GENOMIC DNA]</scope>
    <source>
        <strain evidence="1 2">USDA 1844</strain>
    </source>
</reference>
<dbReference type="EMBL" id="VISO01000003">
    <property type="protein sequence ID" value="TVZ64159.1"/>
    <property type="molecule type" value="Genomic_DNA"/>
</dbReference>
<evidence type="ECO:0000313" key="2">
    <source>
        <dbReference type="Proteomes" id="UP000319824"/>
    </source>
</evidence>
<evidence type="ECO:0000313" key="1">
    <source>
        <dbReference type="EMBL" id="TVZ64159.1"/>
    </source>
</evidence>
<protein>
    <submittedName>
        <fullName evidence="1">Uncharacterized protein</fullName>
    </submittedName>
</protein>
<accession>A0A559SP67</accession>
<dbReference type="Proteomes" id="UP000319824">
    <property type="component" value="Unassembled WGS sequence"/>
</dbReference>
<gene>
    <name evidence="1" type="ORF">BCL32_4373</name>
</gene>
<dbReference type="AlphaFoldDB" id="A0A559SP67"/>
<proteinExistence type="predicted"/>
<sequence>MPGLSGSRAVVTGAWLKEPSSGLPKWAEIVARPAVKLAGDRAGLTTE</sequence>